<name>A0A916TT35_9SPHN</name>
<organism evidence="1 2">
    <name type="scientific">Novosphingobium endophyticum</name>
    <dbReference type="NCBI Taxonomy" id="1955250"/>
    <lineage>
        <taxon>Bacteria</taxon>
        <taxon>Pseudomonadati</taxon>
        <taxon>Pseudomonadota</taxon>
        <taxon>Alphaproteobacteria</taxon>
        <taxon>Sphingomonadales</taxon>
        <taxon>Sphingomonadaceae</taxon>
        <taxon>Novosphingobium</taxon>
    </lineage>
</organism>
<sequence>MHTESSITQVRDTILSALVQGLETEFGHGAGEALAQRFLEAEECDFLWDARCSERWLGSYPGADDDEIELERIAICGRLGRCWFAATLIVDGEGSPHGVIARRDFARRQAAERAYAHAR</sequence>
<proteinExistence type="predicted"/>
<reference evidence="1" key="1">
    <citation type="journal article" date="2014" name="Int. J. Syst. Evol. Microbiol.">
        <title>Complete genome sequence of Corynebacterium casei LMG S-19264T (=DSM 44701T), isolated from a smear-ripened cheese.</title>
        <authorList>
            <consortium name="US DOE Joint Genome Institute (JGI-PGF)"/>
            <person name="Walter F."/>
            <person name="Albersmeier A."/>
            <person name="Kalinowski J."/>
            <person name="Ruckert C."/>
        </authorList>
    </citation>
    <scope>NUCLEOTIDE SEQUENCE</scope>
    <source>
        <strain evidence="1">CGMCC 1.15095</strain>
    </source>
</reference>
<evidence type="ECO:0000313" key="2">
    <source>
        <dbReference type="Proteomes" id="UP000608154"/>
    </source>
</evidence>
<gene>
    <name evidence="1" type="ORF">GCM10011494_24300</name>
</gene>
<protein>
    <submittedName>
        <fullName evidence="1">Uncharacterized protein</fullName>
    </submittedName>
</protein>
<comment type="caution">
    <text evidence="1">The sequence shown here is derived from an EMBL/GenBank/DDBJ whole genome shotgun (WGS) entry which is preliminary data.</text>
</comment>
<dbReference type="EMBL" id="BMHK01000015">
    <property type="protein sequence ID" value="GGC04895.1"/>
    <property type="molecule type" value="Genomic_DNA"/>
</dbReference>
<evidence type="ECO:0000313" key="1">
    <source>
        <dbReference type="EMBL" id="GGC04895.1"/>
    </source>
</evidence>
<dbReference type="Proteomes" id="UP000608154">
    <property type="component" value="Unassembled WGS sequence"/>
</dbReference>
<keyword evidence="2" id="KW-1185">Reference proteome</keyword>
<reference evidence="1" key="2">
    <citation type="submission" date="2020-09" db="EMBL/GenBank/DDBJ databases">
        <authorList>
            <person name="Sun Q."/>
            <person name="Zhou Y."/>
        </authorList>
    </citation>
    <scope>NUCLEOTIDE SEQUENCE</scope>
    <source>
        <strain evidence="1">CGMCC 1.15095</strain>
    </source>
</reference>
<dbReference type="RefSeq" id="WP_188771813.1">
    <property type="nucleotide sequence ID" value="NZ_BMHK01000015.1"/>
</dbReference>
<accession>A0A916TT35</accession>
<dbReference type="AlphaFoldDB" id="A0A916TT35"/>